<keyword evidence="4" id="KW-1185">Reference proteome</keyword>
<evidence type="ECO:0000313" key="3">
    <source>
        <dbReference type="EMBL" id="GKV33701.1"/>
    </source>
</evidence>
<feature type="region of interest" description="Disordered" evidence="1">
    <location>
        <begin position="68"/>
        <end position="131"/>
    </location>
</feature>
<dbReference type="InterPro" id="IPR027330">
    <property type="entry name" value="TPX2_central_dom"/>
</dbReference>
<dbReference type="GO" id="GO:0060236">
    <property type="term" value="P:regulation of mitotic spindle organization"/>
    <property type="evidence" value="ECO:0007669"/>
    <property type="project" value="InterPro"/>
</dbReference>
<dbReference type="InterPro" id="IPR009675">
    <property type="entry name" value="TPX2_fam"/>
</dbReference>
<proteinExistence type="predicted"/>
<dbReference type="PANTHER" id="PTHR14326:SF57">
    <property type="entry name" value="PROTEIN TPX2-LIKE"/>
    <property type="match status" value="1"/>
</dbReference>
<accession>A0AAV5L9W1</accession>
<feature type="compositionally biased region" description="Low complexity" evidence="1">
    <location>
        <begin position="83"/>
        <end position="94"/>
    </location>
</feature>
<dbReference type="GO" id="GO:0005819">
    <property type="term" value="C:spindle"/>
    <property type="evidence" value="ECO:0007669"/>
    <property type="project" value="InterPro"/>
</dbReference>
<feature type="compositionally biased region" description="Basic and acidic residues" evidence="1">
    <location>
        <begin position="219"/>
        <end position="236"/>
    </location>
</feature>
<organism evidence="3 4">
    <name type="scientific">Rubroshorea leprosula</name>
    <dbReference type="NCBI Taxonomy" id="152421"/>
    <lineage>
        <taxon>Eukaryota</taxon>
        <taxon>Viridiplantae</taxon>
        <taxon>Streptophyta</taxon>
        <taxon>Embryophyta</taxon>
        <taxon>Tracheophyta</taxon>
        <taxon>Spermatophyta</taxon>
        <taxon>Magnoliopsida</taxon>
        <taxon>eudicotyledons</taxon>
        <taxon>Gunneridae</taxon>
        <taxon>Pentapetalae</taxon>
        <taxon>rosids</taxon>
        <taxon>malvids</taxon>
        <taxon>Malvales</taxon>
        <taxon>Dipterocarpaceae</taxon>
        <taxon>Rubroshorea</taxon>
    </lineage>
</organism>
<dbReference type="GO" id="GO:0090307">
    <property type="term" value="P:mitotic spindle assembly"/>
    <property type="evidence" value="ECO:0007669"/>
    <property type="project" value="TreeGrafter"/>
</dbReference>
<gene>
    <name evidence="3" type="ORF">SLEP1_g42171</name>
</gene>
<dbReference type="Pfam" id="PF12214">
    <property type="entry name" value="TPX2_importin"/>
    <property type="match status" value="1"/>
</dbReference>
<name>A0AAV5L9W1_9ROSI</name>
<comment type="caution">
    <text evidence="3">The sequence shown here is derived from an EMBL/GenBank/DDBJ whole genome shotgun (WGS) entry which is preliminary data.</text>
</comment>
<dbReference type="AlphaFoldDB" id="A0AAV5L9W1"/>
<feature type="region of interest" description="Disordered" evidence="1">
    <location>
        <begin position="139"/>
        <end position="158"/>
    </location>
</feature>
<dbReference type="GO" id="GO:0005880">
    <property type="term" value="C:nuclear microtubule"/>
    <property type="evidence" value="ECO:0007669"/>
    <property type="project" value="TreeGrafter"/>
</dbReference>
<dbReference type="EMBL" id="BPVZ01000102">
    <property type="protein sequence ID" value="GKV33701.1"/>
    <property type="molecule type" value="Genomic_DNA"/>
</dbReference>
<dbReference type="Proteomes" id="UP001054252">
    <property type="component" value="Unassembled WGS sequence"/>
</dbReference>
<evidence type="ECO:0000259" key="2">
    <source>
        <dbReference type="Pfam" id="PF12214"/>
    </source>
</evidence>
<evidence type="ECO:0000256" key="1">
    <source>
        <dbReference type="SAM" id="MobiDB-lite"/>
    </source>
</evidence>
<dbReference type="GO" id="GO:0030295">
    <property type="term" value="F:protein kinase activator activity"/>
    <property type="evidence" value="ECO:0007669"/>
    <property type="project" value="TreeGrafter"/>
</dbReference>
<dbReference type="PANTHER" id="PTHR14326">
    <property type="entry name" value="TARGETING PROTEIN FOR XKLP2"/>
    <property type="match status" value="1"/>
</dbReference>
<protein>
    <recommendedName>
        <fullName evidence="2">TPX2 central domain-containing protein</fullName>
    </recommendedName>
</protein>
<feature type="region of interest" description="Disordered" evidence="1">
    <location>
        <begin position="213"/>
        <end position="260"/>
    </location>
</feature>
<feature type="domain" description="TPX2 central" evidence="2">
    <location>
        <begin position="223"/>
        <end position="372"/>
    </location>
</feature>
<reference evidence="3 4" key="1">
    <citation type="journal article" date="2021" name="Commun. Biol.">
        <title>The genome of Shorea leprosula (Dipterocarpaceae) highlights the ecological relevance of drought in aseasonal tropical rainforests.</title>
        <authorList>
            <person name="Ng K.K.S."/>
            <person name="Kobayashi M.J."/>
            <person name="Fawcett J.A."/>
            <person name="Hatakeyama M."/>
            <person name="Paape T."/>
            <person name="Ng C.H."/>
            <person name="Ang C.C."/>
            <person name="Tnah L.H."/>
            <person name="Lee C.T."/>
            <person name="Nishiyama T."/>
            <person name="Sese J."/>
            <person name="O'Brien M.J."/>
            <person name="Copetti D."/>
            <person name="Mohd Noor M.I."/>
            <person name="Ong R.C."/>
            <person name="Putra M."/>
            <person name="Sireger I.Z."/>
            <person name="Indrioko S."/>
            <person name="Kosugi Y."/>
            <person name="Izuno A."/>
            <person name="Isagi Y."/>
            <person name="Lee S.L."/>
            <person name="Shimizu K.K."/>
        </authorList>
    </citation>
    <scope>NUCLEOTIDE SEQUENCE [LARGE SCALE GENOMIC DNA]</scope>
    <source>
        <strain evidence="3">214</strain>
    </source>
</reference>
<sequence>MEEFFVIDEPVEFGEINEDLEFDAPQFYDFTRPETDWEAAEAQLWFMSAGSNPPSPFALKLKQRTVIAGESARPSSRDDGDCESMTTSSSNGSEISHESEVSALDYGESAGSHMDEDNTKAKTKSQVKPCMSRNSTLMKPTASHLAKQNQSPEVHSRQQLRRFKKLLVMFDDKSSKSSVIDGHAPKRQKLEAGYLRKVTHMKHRVSFVHKTPKKVGSYESRHRVTVPREPELETARRAQQRSSKVKEESNGDPKPNGRVFKAQPLNRKILEAPLSLLPKRCQPPLPRFQEFHLRTSERAKQHVLNKTTKLPNYVSTSRNEAKDCKRLYSCNALKGRDDGGHEACPLSKKKLSGKGENDVFQNVPMGPKSPAEMRHPDEPPTELFNKLSLSSDVQPDMKIQSRKAVTKKGSKENAPVLVLQHEIVILEKENLQRIGGMQHRCRNESTKEIRPRLNINRSHSSILQCNGATM</sequence>
<evidence type="ECO:0000313" key="4">
    <source>
        <dbReference type="Proteomes" id="UP001054252"/>
    </source>
</evidence>
<dbReference type="GO" id="GO:0008017">
    <property type="term" value="F:microtubule binding"/>
    <property type="evidence" value="ECO:0007669"/>
    <property type="project" value="TreeGrafter"/>
</dbReference>